<organism evidence="1 2">
    <name type="scientific">Candidatus Syntrophosphaera thermopropionivorans</name>
    <dbReference type="NCBI Taxonomy" id="2593015"/>
    <lineage>
        <taxon>Bacteria</taxon>
        <taxon>Pseudomonadati</taxon>
        <taxon>Candidatus Cloacimonadota</taxon>
        <taxon>Candidatus Cloacimonadia</taxon>
        <taxon>Candidatus Cloacimonadales</taxon>
        <taxon>Candidatus Cloacimonadaceae</taxon>
        <taxon>Candidatus Syntrophosphaera</taxon>
    </lineage>
</organism>
<dbReference type="Proteomes" id="UP000294588">
    <property type="component" value="Unassembled WGS sequence"/>
</dbReference>
<proteinExistence type="predicted"/>
<dbReference type="EMBL" id="SMOG01000013">
    <property type="protein sequence ID" value="TDF72886.1"/>
    <property type="molecule type" value="Genomic_DNA"/>
</dbReference>
<sequence length="455" mass="51739">MIKDIAVLNQHSQIRELGSELRYNILRELIRGAATCQQLADIYGISKQKVHYNLNKLLDEKLIEIVPSNQVRAKEVYYRATAKNYILDFAIGQNINDHSLSKRDIIDNILTQEYHINLNSIAAKLLEDSLKMKPQESLLIVSGSYNQPLVEKILLEAGRRSINTTWIYQPTEILNAKYEEYSLSAFDADYKQFNRLLAKHNVYLNLNGEARYIELNDPQKQRLRSKHFAQSRRIIQQNKIKIAIMPGLLPNTLEENTIESEIQFWKALDIDYDKLYQRTHNLCLEMSKHKAIQVSNSDTGFSFTIQKILAECGSFGDSEFQSPTINLPGGEILLIPEPDSLNGDITGDLAYISGKVVERPWIRFENNKIAEFKAESNEALLQETIIAGGKDGATVALVCLGTNENVHLTNIDSSYKHKCQGLLTVYWGENISLGGNVAGENEWYIQIENPQLSYL</sequence>
<keyword evidence="2" id="KW-1185">Reference proteome</keyword>
<comment type="caution">
    <text evidence="1">The sequence shown here is derived from an EMBL/GenBank/DDBJ whole genome shotgun (WGS) entry which is preliminary data.</text>
</comment>
<gene>
    <name evidence="1" type="ORF">E0946_04850</name>
</gene>
<evidence type="ECO:0000313" key="2">
    <source>
        <dbReference type="Proteomes" id="UP000294588"/>
    </source>
</evidence>
<protein>
    <submittedName>
        <fullName evidence="1">Winged helix-turn-helix transcriptional regulator</fullName>
    </submittedName>
</protein>
<name>A0AC61QIX1_9BACT</name>
<evidence type="ECO:0000313" key="1">
    <source>
        <dbReference type="EMBL" id="TDF72886.1"/>
    </source>
</evidence>
<reference evidence="1" key="1">
    <citation type="submission" date="2019-03" db="EMBL/GenBank/DDBJ databases">
        <title>Candidatus Syntrophosphaera thermopropionivorans: a novel player in syntrophic propionate oxidation during anaerobic digestion.</title>
        <authorList>
            <person name="Dyksma S."/>
        </authorList>
    </citation>
    <scope>NUCLEOTIDE SEQUENCE</scope>
    <source>
        <strain evidence="1">W5</strain>
    </source>
</reference>
<accession>A0AC61QIX1</accession>